<evidence type="ECO:0000259" key="3">
    <source>
        <dbReference type="SMART" id="SM00062"/>
    </source>
</evidence>
<dbReference type="Pfam" id="PF00497">
    <property type="entry name" value="SBP_bac_3"/>
    <property type="match status" value="1"/>
</dbReference>
<gene>
    <name evidence="4" type="ORF">KDW_15310</name>
</gene>
<keyword evidence="1 2" id="KW-0732">Signal</keyword>
<dbReference type="SMART" id="SM00062">
    <property type="entry name" value="PBPb"/>
    <property type="match status" value="1"/>
</dbReference>
<dbReference type="PROSITE" id="PS51257">
    <property type="entry name" value="PROKAR_LIPOPROTEIN"/>
    <property type="match status" value="1"/>
</dbReference>
<dbReference type="SUPFAM" id="SSF53850">
    <property type="entry name" value="Periplasmic binding protein-like II"/>
    <property type="match status" value="1"/>
</dbReference>
<dbReference type="EMBL" id="BKZW01000001">
    <property type="protein sequence ID" value="GER87369.1"/>
    <property type="molecule type" value="Genomic_DNA"/>
</dbReference>
<feature type="chain" id="PRO_5023929248" evidence="2">
    <location>
        <begin position="28"/>
        <end position="295"/>
    </location>
</feature>
<dbReference type="PANTHER" id="PTHR35936:SF17">
    <property type="entry name" value="ARGININE-BINDING EXTRACELLULAR PROTEIN ARTP"/>
    <property type="match status" value="1"/>
</dbReference>
<sequence>MVSVFRRRSILRLAACLCCLLLSSACGTPNQNSGVASPQGTVLPTPAATVAAPGNLITAGSLTVGTDPSYIPMEYLDTANNQFIGFDIDMSNTLAQHMGLKLDVKRTGFDTLLEDLTNKRFDIVLAAVTINDERKVKYDFVPYFRAGESLLVQKGNPLSIKSVADLCGRKVGVQTGTVENTDLTAASKTCQKNGKATIAQTVLQSQTDVIQLLANRRVDATYQDSPVTDYYNKINPGQFEVGGSVVTSATYGIVVRKGDNSTLNAVTNAFKAVRSDGTYDKLFSKWSFSPQQKLS</sequence>
<name>A0A5J4KMM2_9CHLR</name>
<evidence type="ECO:0000256" key="1">
    <source>
        <dbReference type="ARBA" id="ARBA00022729"/>
    </source>
</evidence>
<dbReference type="InterPro" id="IPR001638">
    <property type="entry name" value="Solute-binding_3/MltF_N"/>
</dbReference>
<evidence type="ECO:0000313" key="4">
    <source>
        <dbReference type="EMBL" id="GER87369.1"/>
    </source>
</evidence>
<organism evidence="4 5">
    <name type="scientific">Dictyobacter vulcani</name>
    <dbReference type="NCBI Taxonomy" id="2607529"/>
    <lineage>
        <taxon>Bacteria</taxon>
        <taxon>Bacillati</taxon>
        <taxon>Chloroflexota</taxon>
        <taxon>Ktedonobacteria</taxon>
        <taxon>Ktedonobacterales</taxon>
        <taxon>Dictyobacteraceae</taxon>
        <taxon>Dictyobacter</taxon>
    </lineage>
</organism>
<dbReference type="RefSeq" id="WP_151755374.1">
    <property type="nucleotide sequence ID" value="NZ_BKZW01000001.1"/>
</dbReference>
<proteinExistence type="predicted"/>
<dbReference type="CDD" id="cd01004">
    <property type="entry name" value="PBP2_MidA_like"/>
    <property type="match status" value="1"/>
</dbReference>
<dbReference type="Gene3D" id="3.40.190.10">
    <property type="entry name" value="Periplasmic binding protein-like II"/>
    <property type="match status" value="2"/>
</dbReference>
<evidence type="ECO:0000313" key="5">
    <source>
        <dbReference type="Proteomes" id="UP000326912"/>
    </source>
</evidence>
<protein>
    <submittedName>
        <fullName evidence="4">ABC transporter substrate-binding protein</fullName>
    </submittedName>
</protein>
<reference evidence="4 5" key="1">
    <citation type="submission" date="2019-10" db="EMBL/GenBank/DDBJ databases">
        <title>Dictyobacter vulcani sp. nov., within the class Ktedonobacteria, isolated from soil of volcanic Mt. Zao.</title>
        <authorList>
            <person name="Zheng Y."/>
            <person name="Wang C.M."/>
            <person name="Sakai Y."/>
            <person name="Abe K."/>
            <person name="Yokota A."/>
            <person name="Yabe S."/>
        </authorList>
    </citation>
    <scope>NUCLEOTIDE SEQUENCE [LARGE SCALE GENOMIC DNA]</scope>
    <source>
        <strain evidence="4 5">W12</strain>
    </source>
</reference>
<keyword evidence="5" id="KW-1185">Reference proteome</keyword>
<feature type="domain" description="Solute-binding protein family 3/N-terminal" evidence="3">
    <location>
        <begin position="61"/>
        <end position="290"/>
    </location>
</feature>
<dbReference type="Proteomes" id="UP000326912">
    <property type="component" value="Unassembled WGS sequence"/>
</dbReference>
<comment type="caution">
    <text evidence="4">The sequence shown here is derived from an EMBL/GenBank/DDBJ whole genome shotgun (WGS) entry which is preliminary data.</text>
</comment>
<accession>A0A5J4KMM2</accession>
<feature type="signal peptide" evidence="2">
    <location>
        <begin position="1"/>
        <end position="27"/>
    </location>
</feature>
<evidence type="ECO:0000256" key="2">
    <source>
        <dbReference type="SAM" id="SignalP"/>
    </source>
</evidence>
<dbReference type="AlphaFoldDB" id="A0A5J4KMM2"/>
<dbReference type="PANTHER" id="PTHR35936">
    <property type="entry name" value="MEMBRANE-BOUND LYTIC MUREIN TRANSGLYCOSYLASE F"/>
    <property type="match status" value="1"/>
</dbReference>